<evidence type="ECO:0000256" key="2">
    <source>
        <dbReference type="ARBA" id="ARBA00022553"/>
    </source>
</evidence>
<dbReference type="Proteomes" id="UP000729402">
    <property type="component" value="Unassembled WGS sequence"/>
</dbReference>
<evidence type="ECO:0000256" key="4">
    <source>
        <dbReference type="ARBA" id="ARBA00022692"/>
    </source>
</evidence>
<sequence length="634" mass="69303">MDCCHLVLSVAIVVVVLLVPRAGGYPWPLCGDSGSNFSARSKYLANINLTGATLPSNASSSPELFATAAGVGSVPDQVSALALCRGDANASLCLTCLTQAFRALPNACAYSKDATVFYESCQLSYSNASIFPVVVSGKIEKYMFGSYTNVTKEPARFNRVVAALVNATANYAAYNSTRRYASGEADFNQEYPKVYSWAQCTPDLTPARCRGCLTQIIADSIGLFESRIWAGTLAVRCSFRYNTLPFLNGSMKVQLLGPPARSGSPAPAPAPAATPTASTVTAAGEKKKKTTAGLYIGLPSSIVVLFILLVLAFVRFKRRTKAIEIEHPLRKITRAQCTIFDLPTLQEATENFSKNKKLGEGGFGTVYKVRILSASRGDNTCYEYIKNGSLDNFLFDTRSRNALNWKQQYNIILGIAKGIVYLHEDSALRIIHRDLKANNILLDENMDPKIADFGLARLLGEDHTQTRTARVVGTLGYMPPEYLAGGRVSTKIDIFSFGVLVLEIVTRRSNCSYDDHDSVNLLTDVWNCWTKGTVSQMIDQSLDEYSQSQAQRCIQIGLLCVQPDPGNRPHISSVIFMLSRENMDLQQPSQPAFYFGREATSSSPSCGQRSYVYDRSGLPGISVNGVTLTEIYPR</sequence>
<accession>A0A8J5STU7</accession>
<dbReference type="AlphaFoldDB" id="A0A8J5STU7"/>
<gene>
    <name evidence="19" type="ORF">GUJ93_ZPchr0007g5899</name>
</gene>
<dbReference type="FunFam" id="1.10.510.10:FF:000343">
    <property type="entry name" value="Cysteine-rich receptor-like protein kinase 28"/>
    <property type="match status" value="1"/>
</dbReference>
<dbReference type="PROSITE" id="PS50011">
    <property type="entry name" value="PROTEIN_KINASE_DOM"/>
    <property type="match status" value="1"/>
</dbReference>
<evidence type="ECO:0000256" key="13">
    <source>
        <dbReference type="ARBA" id="ARBA00023180"/>
    </source>
</evidence>
<dbReference type="InterPro" id="IPR000719">
    <property type="entry name" value="Prot_kinase_dom"/>
</dbReference>
<feature type="domain" description="Gnk2-homologous" evidence="18">
    <location>
        <begin position="139"/>
        <end position="246"/>
    </location>
</feature>
<keyword evidence="7" id="KW-0547">Nucleotide-binding</keyword>
<evidence type="ECO:0000313" key="19">
    <source>
        <dbReference type="EMBL" id="KAG8080255.1"/>
    </source>
</evidence>
<comment type="subcellular location">
    <subcellularLocation>
        <location evidence="1">Membrane</location>
        <topology evidence="1">Single-pass membrane protein</topology>
    </subcellularLocation>
</comment>
<keyword evidence="13" id="KW-0325">Glycoprotein</keyword>
<dbReference type="FunFam" id="3.30.430.20:FF:000004">
    <property type="entry name" value="Receptor-like serine-threonine protein kinase"/>
    <property type="match status" value="1"/>
</dbReference>
<keyword evidence="3" id="KW-0808">Transferase</keyword>
<evidence type="ECO:0000256" key="6">
    <source>
        <dbReference type="ARBA" id="ARBA00022737"/>
    </source>
</evidence>
<dbReference type="PANTHER" id="PTHR47973">
    <property type="entry name" value="CYSTEINE-RICH RECEPTOR-LIKE PROTEIN KINASE 3"/>
    <property type="match status" value="1"/>
</dbReference>
<evidence type="ECO:0000256" key="16">
    <source>
        <dbReference type="SAM" id="SignalP"/>
    </source>
</evidence>
<dbReference type="GO" id="GO:0004672">
    <property type="term" value="F:protein kinase activity"/>
    <property type="evidence" value="ECO:0007669"/>
    <property type="project" value="InterPro"/>
</dbReference>
<evidence type="ECO:0000256" key="9">
    <source>
        <dbReference type="ARBA" id="ARBA00022840"/>
    </source>
</evidence>
<keyword evidence="20" id="KW-1185">Reference proteome</keyword>
<keyword evidence="10 15" id="KW-1133">Transmembrane helix</keyword>
<dbReference type="GO" id="GO:0005524">
    <property type="term" value="F:ATP binding"/>
    <property type="evidence" value="ECO:0007669"/>
    <property type="project" value="UniProtKB-KW"/>
</dbReference>
<reference evidence="19" key="2">
    <citation type="submission" date="2021-02" db="EMBL/GenBank/DDBJ databases">
        <authorList>
            <person name="Kimball J.A."/>
            <person name="Haas M.W."/>
            <person name="Macchietto M."/>
            <person name="Kono T."/>
            <person name="Duquette J."/>
            <person name="Shao M."/>
        </authorList>
    </citation>
    <scope>NUCLEOTIDE SEQUENCE</scope>
    <source>
        <tissue evidence="19">Fresh leaf tissue</tissue>
    </source>
</reference>
<feature type="region of interest" description="Disordered" evidence="14">
    <location>
        <begin position="258"/>
        <end position="284"/>
    </location>
</feature>
<dbReference type="PROSITE" id="PS51473">
    <property type="entry name" value="GNK2"/>
    <property type="match status" value="2"/>
</dbReference>
<evidence type="ECO:0000256" key="12">
    <source>
        <dbReference type="ARBA" id="ARBA00023170"/>
    </source>
</evidence>
<proteinExistence type="predicted"/>
<dbReference type="CDD" id="cd23509">
    <property type="entry name" value="Gnk2-like"/>
    <property type="match status" value="2"/>
</dbReference>
<evidence type="ECO:0000256" key="10">
    <source>
        <dbReference type="ARBA" id="ARBA00022989"/>
    </source>
</evidence>
<keyword evidence="8" id="KW-0418">Kinase</keyword>
<keyword evidence="12" id="KW-0675">Receptor</keyword>
<evidence type="ECO:0000256" key="5">
    <source>
        <dbReference type="ARBA" id="ARBA00022729"/>
    </source>
</evidence>
<dbReference type="InterPro" id="IPR008271">
    <property type="entry name" value="Ser/Thr_kinase_AS"/>
</dbReference>
<dbReference type="SMART" id="SM00220">
    <property type="entry name" value="S_TKc"/>
    <property type="match status" value="1"/>
</dbReference>
<keyword evidence="9" id="KW-0067">ATP-binding</keyword>
<dbReference type="GO" id="GO:0016020">
    <property type="term" value="C:membrane"/>
    <property type="evidence" value="ECO:0007669"/>
    <property type="project" value="UniProtKB-SubCell"/>
</dbReference>
<evidence type="ECO:0000256" key="3">
    <source>
        <dbReference type="ARBA" id="ARBA00022679"/>
    </source>
</evidence>
<feature type="chain" id="PRO_5035267352" evidence="16">
    <location>
        <begin position="25"/>
        <end position="634"/>
    </location>
</feature>
<keyword evidence="11 15" id="KW-0472">Membrane</keyword>
<keyword evidence="4 15" id="KW-0812">Transmembrane</keyword>
<name>A0A8J5STU7_ZIZPA</name>
<dbReference type="Pfam" id="PF01657">
    <property type="entry name" value="Stress-antifung"/>
    <property type="match status" value="2"/>
</dbReference>
<feature type="transmembrane region" description="Helical" evidence="15">
    <location>
        <begin position="292"/>
        <end position="314"/>
    </location>
</feature>
<evidence type="ECO:0000256" key="1">
    <source>
        <dbReference type="ARBA" id="ARBA00004167"/>
    </source>
</evidence>
<reference evidence="19" key="1">
    <citation type="journal article" date="2021" name="bioRxiv">
        <title>Whole Genome Assembly and Annotation of Northern Wild Rice, Zizania palustris L., Supports a Whole Genome Duplication in the Zizania Genus.</title>
        <authorList>
            <person name="Haas M."/>
            <person name="Kono T."/>
            <person name="Macchietto M."/>
            <person name="Millas R."/>
            <person name="McGilp L."/>
            <person name="Shao M."/>
            <person name="Duquette J."/>
            <person name="Hirsch C.N."/>
            <person name="Kimball J."/>
        </authorList>
    </citation>
    <scope>NUCLEOTIDE SEQUENCE</scope>
    <source>
        <tissue evidence="19">Fresh leaf tissue</tissue>
    </source>
</reference>
<dbReference type="Pfam" id="PF00069">
    <property type="entry name" value="Pkinase"/>
    <property type="match status" value="1"/>
</dbReference>
<evidence type="ECO:0000313" key="20">
    <source>
        <dbReference type="Proteomes" id="UP000729402"/>
    </source>
</evidence>
<keyword evidence="2" id="KW-0597">Phosphoprotein</keyword>
<dbReference type="InterPro" id="IPR002902">
    <property type="entry name" value="GNK2"/>
</dbReference>
<evidence type="ECO:0000259" key="18">
    <source>
        <dbReference type="PROSITE" id="PS51473"/>
    </source>
</evidence>
<comment type="caution">
    <text evidence="19">The sequence shown here is derived from an EMBL/GenBank/DDBJ whole genome shotgun (WGS) entry which is preliminary data.</text>
</comment>
<dbReference type="FunFam" id="3.30.430.20:FF:000002">
    <property type="entry name" value="Cysteine-rich receptor-like protein kinase 10"/>
    <property type="match status" value="1"/>
</dbReference>
<feature type="domain" description="Protein kinase" evidence="17">
    <location>
        <begin position="290"/>
        <end position="593"/>
    </location>
</feature>
<dbReference type="InterPro" id="IPR052059">
    <property type="entry name" value="CR_Ser/Thr_kinase"/>
</dbReference>
<dbReference type="OrthoDB" id="640734at2759"/>
<keyword evidence="5 16" id="KW-0732">Signal</keyword>
<keyword evidence="6" id="KW-0677">Repeat</keyword>
<dbReference type="PROSITE" id="PS00108">
    <property type="entry name" value="PROTEIN_KINASE_ST"/>
    <property type="match status" value="1"/>
</dbReference>
<evidence type="ECO:0000256" key="15">
    <source>
        <dbReference type="SAM" id="Phobius"/>
    </source>
</evidence>
<evidence type="ECO:0000256" key="11">
    <source>
        <dbReference type="ARBA" id="ARBA00023136"/>
    </source>
</evidence>
<evidence type="ECO:0000256" key="8">
    <source>
        <dbReference type="ARBA" id="ARBA00022777"/>
    </source>
</evidence>
<evidence type="ECO:0000259" key="17">
    <source>
        <dbReference type="PROSITE" id="PS50011"/>
    </source>
</evidence>
<feature type="compositionally biased region" description="Low complexity" evidence="14">
    <location>
        <begin position="273"/>
        <end position="283"/>
    </location>
</feature>
<evidence type="ECO:0000256" key="14">
    <source>
        <dbReference type="SAM" id="MobiDB-lite"/>
    </source>
</evidence>
<evidence type="ECO:0000256" key="7">
    <source>
        <dbReference type="ARBA" id="ARBA00022741"/>
    </source>
</evidence>
<organism evidence="19 20">
    <name type="scientific">Zizania palustris</name>
    <name type="common">Northern wild rice</name>
    <dbReference type="NCBI Taxonomy" id="103762"/>
    <lineage>
        <taxon>Eukaryota</taxon>
        <taxon>Viridiplantae</taxon>
        <taxon>Streptophyta</taxon>
        <taxon>Embryophyta</taxon>
        <taxon>Tracheophyta</taxon>
        <taxon>Spermatophyta</taxon>
        <taxon>Magnoliopsida</taxon>
        <taxon>Liliopsida</taxon>
        <taxon>Poales</taxon>
        <taxon>Poaceae</taxon>
        <taxon>BOP clade</taxon>
        <taxon>Oryzoideae</taxon>
        <taxon>Oryzeae</taxon>
        <taxon>Zizaniinae</taxon>
        <taxon>Zizania</taxon>
    </lineage>
</organism>
<feature type="domain" description="Gnk2-homologous" evidence="18">
    <location>
        <begin position="25"/>
        <end position="130"/>
    </location>
</feature>
<dbReference type="EMBL" id="JAAALK010000282">
    <property type="protein sequence ID" value="KAG8080255.1"/>
    <property type="molecule type" value="Genomic_DNA"/>
</dbReference>
<feature type="signal peptide" evidence="16">
    <location>
        <begin position="1"/>
        <end position="24"/>
    </location>
</feature>
<protein>
    <submittedName>
        <fullName evidence="19">Uncharacterized protein</fullName>
    </submittedName>
</protein>